<sequence length="69" mass="7392">MQYSHGPGPDYHNYGETAPRAMRLGWGTPEPCPARHAVPRRLGSRTCGKQNMTACRGPESEGAPLPCGA</sequence>
<dbReference type="Proteomes" id="UP000002429">
    <property type="component" value="Chromosome"/>
</dbReference>
<protein>
    <submittedName>
        <fullName evidence="1">Uncharacterized protein</fullName>
    </submittedName>
</protein>
<dbReference type="HOGENOM" id="CLU_2772945_0_0_4"/>
<reference evidence="2" key="1">
    <citation type="journal article" date="2010" name="PLoS ONE">
        <title>The complete genome sequence of Cupriavidus metallidurans strain CH34, a master survivalist in harsh and anthropogenic environments.</title>
        <authorList>
            <person name="Janssen P.J."/>
            <person name="Van Houdt R."/>
            <person name="Moors H."/>
            <person name="Monsieurs P."/>
            <person name="Morin N."/>
            <person name="Michaux A."/>
            <person name="Benotmane M.A."/>
            <person name="Leys N."/>
            <person name="Vallaeys T."/>
            <person name="Lapidus A."/>
            <person name="Monchy S."/>
            <person name="Medigue C."/>
            <person name="Taghavi S."/>
            <person name="McCorkle S."/>
            <person name="Dunn J."/>
            <person name="van der Lelie D."/>
            <person name="Mergeay M."/>
        </authorList>
    </citation>
    <scope>NUCLEOTIDE SEQUENCE [LARGE SCALE GENOMIC DNA]</scope>
    <source>
        <strain evidence="2">ATCC 43123 / DSM 2839 / NBRC 102507 / CH34</strain>
    </source>
</reference>
<evidence type="ECO:0000313" key="1">
    <source>
        <dbReference type="EMBL" id="ADC45119.1"/>
    </source>
</evidence>
<keyword evidence="2" id="KW-1185">Reference proteome</keyword>
<name>D3DXU9_CUPMC</name>
<dbReference type="EMBL" id="CP000352">
    <property type="protein sequence ID" value="ADC45119.1"/>
    <property type="molecule type" value="Genomic_DNA"/>
</dbReference>
<organism evidence="1 2">
    <name type="scientific">Cupriavidus metallidurans (strain ATCC 43123 / DSM 2839 / NBRC 102507 / CH34)</name>
    <name type="common">Ralstonia metallidurans</name>
    <dbReference type="NCBI Taxonomy" id="266264"/>
    <lineage>
        <taxon>Bacteria</taxon>
        <taxon>Pseudomonadati</taxon>
        <taxon>Pseudomonadota</taxon>
        <taxon>Betaproteobacteria</taxon>
        <taxon>Burkholderiales</taxon>
        <taxon>Burkholderiaceae</taxon>
        <taxon>Cupriavidus</taxon>
    </lineage>
</organism>
<dbReference type="AlphaFoldDB" id="D3DXU9"/>
<gene>
    <name evidence="1" type="ordered locus">Rmet_6511</name>
</gene>
<accession>D3DXU9</accession>
<evidence type="ECO:0000313" key="2">
    <source>
        <dbReference type="Proteomes" id="UP000002429"/>
    </source>
</evidence>
<proteinExistence type="predicted"/>
<dbReference type="KEGG" id="rme:Rmet_6511"/>